<evidence type="ECO:0000256" key="1">
    <source>
        <dbReference type="SAM" id="Phobius"/>
    </source>
</evidence>
<name>A0A7X5TQQ1_9GAMM</name>
<organism evidence="2 3">
    <name type="scientific">Luteibacter yeojuensis</name>
    <dbReference type="NCBI Taxonomy" id="345309"/>
    <lineage>
        <taxon>Bacteria</taxon>
        <taxon>Pseudomonadati</taxon>
        <taxon>Pseudomonadota</taxon>
        <taxon>Gammaproteobacteria</taxon>
        <taxon>Lysobacterales</taxon>
        <taxon>Rhodanobacteraceae</taxon>
        <taxon>Luteibacter</taxon>
    </lineage>
</organism>
<proteinExistence type="predicted"/>
<comment type="caution">
    <text evidence="2">The sequence shown here is derived from an EMBL/GenBank/DDBJ whole genome shotgun (WGS) entry which is preliminary data.</text>
</comment>
<feature type="transmembrane region" description="Helical" evidence="1">
    <location>
        <begin position="7"/>
        <end position="28"/>
    </location>
</feature>
<gene>
    <name evidence="2" type="ORF">HBF32_09670</name>
</gene>
<reference evidence="2 3" key="1">
    <citation type="journal article" date="2006" name="Int. J. Syst. Evol. Microbiol.">
        <title>Dyella yeojuensis sp. nov., isolated from greenhouse soil in Korea.</title>
        <authorList>
            <person name="Kim B.Y."/>
            <person name="Weon H.Y."/>
            <person name="Lee K.H."/>
            <person name="Seok S.J."/>
            <person name="Kwon S.W."/>
            <person name="Go S.J."/>
            <person name="Stackebrandt E."/>
        </authorList>
    </citation>
    <scope>NUCLEOTIDE SEQUENCE [LARGE SCALE GENOMIC DNA]</scope>
    <source>
        <strain evidence="2 3">DSM 17673</strain>
    </source>
</reference>
<dbReference type="Proteomes" id="UP000518878">
    <property type="component" value="Unassembled WGS sequence"/>
</dbReference>
<feature type="transmembrane region" description="Helical" evidence="1">
    <location>
        <begin position="48"/>
        <end position="66"/>
    </location>
</feature>
<evidence type="ECO:0000313" key="3">
    <source>
        <dbReference type="Proteomes" id="UP000518878"/>
    </source>
</evidence>
<keyword evidence="1" id="KW-1133">Transmembrane helix</keyword>
<keyword evidence="1" id="KW-0472">Membrane</keyword>
<dbReference type="AlphaFoldDB" id="A0A7X5TQQ1"/>
<sequence>MSYVGRMVFRLYLPAGLAVAGGTLGAAALKATQGMPGDLGTLSLYSNLPAWTFAAGLAIGLVLVAIQTLKLRLWDRGAIAGCYVCGCLLGPPRAARHGLGRTRHCLGCGKVHGVNHHRLAPRVVPLAVAVKDTAAQVRSVRS</sequence>
<dbReference type="EMBL" id="JAAQTL010000001">
    <property type="protein sequence ID" value="NID15722.1"/>
    <property type="molecule type" value="Genomic_DNA"/>
</dbReference>
<accession>A0A7X5TQQ1</accession>
<dbReference type="RefSeq" id="WP_166699426.1">
    <property type="nucleotide sequence ID" value="NZ_JAAQTL010000001.1"/>
</dbReference>
<keyword evidence="1" id="KW-0812">Transmembrane</keyword>
<keyword evidence="3" id="KW-1185">Reference proteome</keyword>
<protein>
    <submittedName>
        <fullName evidence="2">Uncharacterized protein</fullName>
    </submittedName>
</protein>
<evidence type="ECO:0000313" key="2">
    <source>
        <dbReference type="EMBL" id="NID15722.1"/>
    </source>
</evidence>